<gene>
    <name evidence="1" type="ORF">WA1_10600</name>
</gene>
<dbReference type="EMBL" id="ANNX02000013">
    <property type="protein sequence ID" value="KYC43504.1"/>
    <property type="molecule type" value="Genomic_DNA"/>
</dbReference>
<keyword evidence="2" id="KW-1185">Reference proteome</keyword>
<proteinExistence type="predicted"/>
<name>A0A139XFN4_9CYAN</name>
<comment type="caution">
    <text evidence="1">The sequence shown here is derived from an EMBL/GenBank/DDBJ whole genome shotgun (WGS) entry which is preliminary data.</text>
</comment>
<evidence type="ECO:0000313" key="2">
    <source>
        <dbReference type="Proteomes" id="UP000076925"/>
    </source>
</evidence>
<protein>
    <submittedName>
        <fullName evidence="1">Uncharacterized protein</fullName>
    </submittedName>
</protein>
<accession>A0A139XFN4</accession>
<organism evidence="1 2">
    <name type="scientific">Scytonema hofmannii PCC 7110</name>
    <dbReference type="NCBI Taxonomy" id="128403"/>
    <lineage>
        <taxon>Bacteria</taxon>
        <taxon>Bacillati</taxon>
        <taxon>Cyanobacteriota</taxon>
        <taxon>Cyanophyceae</taxon>
        <taxon>Nostocales</taxon>
        <taxon>Scytonemataceae</taxon>
        <taxon>Scytonema</taxon>
    </lineage>
</organism>
<dbReference type="RefSeq" id="WP_017743982.1">
    <property type="nucleotide sequence ID" value="NZ_KQ976354.1"/>
</dbReference>
<dbReference type="Proteomes" id="UP000076925">
    <property type="component" value="Unassembled WGS sequence"/>
</dbReference>
<dbReference type="AlphaFoldDB" id="A0A139XFN4"/>
<sequence length="92" mass="9969">MAQTINLTTNNQQITIVETRHGASFRFNKKTIIAVKPALQPKDSKIGNLISSFNVVWPGVTSHLFLEAAAGAIDSPKLLMLSGKTFRSNGKS</sequence>
<evidence type="ECO:0000313" key="1">
    <source>
        <dbReference type="EMBL" id="KYC43504.1"/>
    </source>
</evidence>
<reference evidence="1 2" key="1">
    <citation type="journal article" date="2013" name="Genome Biol. Evol.">
        <title>Genomes of Stigonematalean cyanobacteria (subsection V) and the evolution of oxygenic photosynthesis from prokaryotes to plastids.</title>
        <authorList>
            <person name="Dagan T."/>
            <person name="Roettger M."/>
            <person name="Stucken K."/>
            <person name="Landan G."/>
            <person name="Koch R."/>
            <person name="Major P."/>
            <person name="Gould S.B."/>
            <person name="Goremykin V.V."/>
            <person name="Rippka R."/>
            <person name="Tandeau de Marsac N."/>
            <person name="Gugger M."/>
            <person name="Lockhart P.J."/>
            <person name="Allen J.F."/>
            <person name="Brune I."/>
            <person name="Maus I."/>
            <person name="Puhler A."/>
            <person name="Martin W.F."/>
        </authorList>
    </citation>
    <scope>NUCLEOTIDE SEQUENCE [LARGE SCALE GENOMIC DNA]</scope>
    <source>
        <strain evidence="1 2">PCC 7110</strain>
    </source>
</reference>